<sequence length="344" mass="38953">MKKRRLGFTLIELLVVIAIIALLIGILLPALGKARAVARLAICGSNLKQVGVAVNSYAADAEDKIASYSWNIGYDQQNSRPNFVTEYSDLQSPDSHVKATMYQLTEIIRKKTGDDTFPRLDNRAPQRRFSHAVIIDYMADKIPEETAACPEDRLLQQWQRDPDEYPDLQEQGGETYSKMFPYASSYQFVPASWAPDKRMGPRKPTVNLYRPDHDLFSFPGTAVLGERQIREVDFPSSKVQMFDFYDRHGSAKAQYYGYSDAKTNILFFDGSVRFLRTGDSNPGWWPNNPSRMEPSVTDYVPNDVYEPPTRSGGIEDPNVGTYFRWTREGLHGLDYGGGMIDNSN</sequence>
<organism evidence="1">
    <name type="scientific">hydrothermal vent metagenome</name>
    <dbReference type="NCBI Taxonomy" id="652676"/>
    <lineage>
        <taxon>unclassified sequences</taxon>
        <taxon>metagenomes</taxon>
        <taxon>ecological metagenomes</taxon>
    </lineage>
</organism>
<dbReference type="InterPro" id="IPR045584">
    <property type="entry name" value="Pilin-like"/>
</dbReference>
<reference evidence="1" key="1">
    <citation type="submission" date="2018-06" db="EMBL/GenBank/DDBJ databases">
        <authorList>
            <person name="Zhirakovskaya E."/>
        </authorList>
    </citation>
    <scope>NUCLEOTIDE SEQUENCE</scope>
</reference>
<dbReference type="PANTHER" id="PTHR30093">
    <property type="entry name" value="GENERAL SECRETION PATHWAY PROTEIN G"/>
    <property type="match status" value="1"/>
</dbReference>
<name>A0A3B1E5Q6_9ZZZZ</name>
<dbReference type="AlphaFoldDB" id="A0A3B1E5Q6"/>
<dbReference type="Pfam" id="PF07963">
    <property type="entry name" value="N_methyl"/>
    <property type="match status" value="1"/>
</dbReference>
<proteinExistence type="predicted"/>
<accession>A0A3B1E5Q6</accession>
<dbReference type="PANTHER" id="PTHR30093:SF2">
    <property type="entry name" value="TYPE II SECRETION SYSTEM PROTEIN H"/>
    <property type="match status" value="1"/>
</dbReference>
<evidence type="ECO:0000313" key="1">
    <source>
        <dbReference type="EMBL" id="VAX41485.1"/>
    </source>
</evidence>
<protein>
    <submittedName>
        <fullName evidence="1">Uncharacterized protein</fullName>
    </submittedName>
</protein>
<dbReference type="EMBL" id="UOGK01000549">
    <property type="protein sequence ID" value="VAX41485.1"/>
    <property type="molecule type" value="Genomic_DNA"/>
</dbReference>
<dbReference type="SUPFAM" id="SSF54523">
    <property type="entry name" value="Pili subunits"/>
    <property type="match status" value="1"/>
</dbReference>
<dbReference type="InterPro" id="IPR012902">
    <property type="entry name" value="N_methyl_site"/>
</dbReference>
<dbReference type="Gene3D" id="3.30.700.10">
    <property type="entry name" value="Glycoprotein, Type 4 Pilin"/>
    <property type="match status" value="1"/>
</dbReference>
<dbReference type="NCBIfam" id="TIGR02532">
    <property type="entry name" value="IV_pilin_GFxxxE"/>
    <property type="match status" value="1"/>
</dbReference>
<gene>
    <name evidence="1" type="ORF">MNBD_PLANCTO03-2247</name>
</gene>